<evidence type="ECO:0000313" key="3">
    <source>
        <dbReference type="Proteomes" id="UP001348149"/>
    </source>
</evidence>
<keyword evidence="3" id="KW-1185">Reference proteome</keyword>
<dbReference type="EC" id="3.4.-.-" evidence="2"/>
<gene>
    <name evidence="2" type="ORF">VK792_01795</name>
</gene>
<protein>
    <submittedName>
        <fullName evidence="2">Type 1 glutamine amidotransferase</fullName>
        <ecNumber evidence="2">3.4.-.-</ecNumber>
    </submittedName>
</protein>
<dbReference type="PROSITE" id="PS51273">
    <property type="entry name" value="GATASE_TYPE_1"/>
    <property type="match status" value="1"/>
</dbReference>
<dbReference type="CDD" id="cd01741">
    <property type="entry name" value="GATase1_1"/>
    <property type="match status" value="1"/>
</dbReference>
<dbReference type="Pfam" id="PF00117">
    <property type="entry name" value="GATase"/>
    <property type="match status" value="1"/>
</dbReference>
<name>A0ABU6HDQ9_9RHOB</name>
<evidence type="ECO:0000313" key="2">
    <source>
        <dbReference type="EMBL" id="MEC3860005.1"/>
    </source>
</evidence>
<dbReference type="InterPro" id="IPR029062">
    <property type="entry name" value="Class_I_gatase-like"/>
</dbReference>
<sequence>MKIGILQTGLAPESLVASSGEYPEMFARLLDGNGFDFQAWRVVDGVFPEGPHEADGWLITGSKHGVYEDHDWLPPLEQLIRDIYASGRPLVGVCFGHQIIAKALGGRVEKFPGGWAVGPQSYAFPDGEKVVNAWHQDQVITPPEGAEVVASNDFCRYAALLYPGHAYTVQPHPEFGDEFISSLIDLRGKGVVPDDRLQAARDALGTPLDSRVLADQFARFFTERRIS</sequence>
<dbReference type="PANTHER" id="PTHR42695:SF5">
    <property type="entry name" value="GLUTAMINE AMIDOTRANSFERASE YLR126C-RELATED"/>
    <property type="match status" value="1"/>
</dbReference>
<dbReference type="Gene3D" id="3.40.50.880">
    <property type="match status" value="1"/>
</dbReference>
<comment type="caution">
    <text evidence="2">The sequence shown here is derived from an EMBL/GenBank/DDBJ whole genome shotgun (WGS) entry which is preliminary data.</text>
</comment>
<dbReference type="GO" id="GO:0016787">
    <property type="term" value="F:hydrolase activity"/>
    <property type="evidence" value="ECO:0007669"/>
    <property type="project" value="UniProtKB-KW"/>
</dbReference>
<dbReference type="InterPro" id="IPR017926">
    <property type="entry name" value="GATASE"/>
</dbReference>
<keyword evidence="2" id="KW-0378">Hydrolase</keyword>
<reference evidence="2 3" key="1">
    <citation type="submission" date="2024-01" db="EMBL/GenBank/DDBJ databases">
        <title>Mesobacterium rodlantinim sp. nov., isolated from shallow sea hydrothermal systems off Kueishantao Island.</title>
        <authorList>
            <person name="Su Z."/>
            <person name="Tang K."/>
        </authorList>
    </citation>
    <scope>NUCLEOTIDE SEQUENCE [LARGE SCALE GENOMIC DNA]</scope>
    <source>
        <strain evidence="2 3">TK19101</strain>
    </source>
</reference>
<accession>A0ABU6HDQ9</accession>
<dbReference type="PANTHER" id="PTHR42695">
    <property type="entry name" value="GLUTAMINE AMIDOTRANSFERASE YLR126C-RELATED"/>
    <property type="match status" value="1"/>
</dbReference>
<keyword evidence="2" id="KW-0315">Glutamine amidotransferase</keyword>
<dbReference type="SUPFAM" id="SSF52317">
    <property type="entry name" value="Class I glutamine amidotransferase-like"/>
    <property type="match status" value="1"/>
</dbReference>
<feature type="domain" description="Glutamine amidotransferase" evidence="1">
    <location>
        <begin position="73"/>
        <end position="175"/>
    </location>
</feature>
<dbReference type="Proteomes" id="UP001348149">
    <property type="component" value="Unassembled WGS sequence"/>
</dbReference>
<organism evidence="2 3">
    <name type="scientific">Mesobacterium hydrothermale</name>
    <dbReference type="NCBI Taxonomy" id="3111907"/>
    <lineage>
        <taxon>Bacteria</taxon>
        <taxon>Pseudomonadati</taxon>
        <taxon>Pseudomonadota</taxon>
        <taxon>Alphaproteobacteria</taxon>
        <taxon>Rhodobacterales</taxon>
        <taxon>Roseobacteraceae</taxon>
        <taxon>Mesobacterium</taxon>
    </lineage>
</organism>
<dbReference type="InterPro" id="IPR044992">
    <property type="entry name" value="ChyE-like"/>
</dbReference>
<proteinExistence type="predicted"/>
<dbReference type="EMBL" id="JAYLLH010000002">
    <property type="protein sequence ID" value="MEC3860005.1"/>
    <property type="molecule type" value="Genomic_DNA"/>
</dbReference>
<dbReference type="RefSeq" id="WP_326295631.1">
    <property type="nucleotide sequence ID" value="NZ_JAYLLH010000002.1"/>
</dbReference>
<evidence type="ECO:0000259" key="1">
    <source>
        <dbReference type="Pfam" id="PF00117"/>
    </source>
</evidence>